<feature type="compositionally biased region" description="Acidic residues" evidence="3">
    <location>
        <begin position="548"/>
        <end position="557"/>
    </location>
</feature>
<dbReference type="InterPro" id="IPR050935">
    <property type="entry name" value="Bromo_chromatin_reader"/>
</dbReference>
<evidence type="ECO:0000259" key="4">
    <source>
        <dbReference type="PROSITE" id="PS50014"/>
    </source>
</evidence>
<feature type="region of interest" description="Disordered" evidence="3">
    <location>
        <begin position="691"/>
        <end position="779"/>
    </location>
</feature>
<dbReference type="EMBL" id="SWFS01000032">
    <property type="protein sequence ID" value="KAA8917479.1"/>
    <property type="molecule type" value="Genomic_DNA"/>
</dbReference>
<feature type="compositionally biased region" description="Basic and acidic residues" evidence="3">
    <location>
        <begin position="606"/>
        <end position="618"/>
    </location>
</feature>
<evidence type="ECO:0000259" key="5">
    <source>
        <dbReference type="PROSITE" id="PS51525"/>
    </source>
</evidence>
<feature type="compositionally biased region" description="Basic and acidic residues" evidence="3">
    <location>
        <begin position="1"/>
        <end position="11"/>
    </location>
</feature>
<feature type="compositionally biased region" description="Polar residues" evidence="3">
    <location>
        <begin position="720"/>
        <end position="757"/>
    </location>
</feature>
<dbReference type="InterPro" id="IPR001487">
    <property type="entry name" value="Bromodomain"/>
</dbReference>
<dbReference type="Pfam" id="PF00439">
    <property type="entry name" value="Bromodomain"/>
    <property type="match status" value="2"/>
</dbReference>
<feature type="compositionally biased region" description="Basic and acidic residues" evidence="3">
    <location>
        <begin position="104"/>
        <end position="131"/>
    </location>
</feature>
<feature type="region of interest" description="Disordered" evidence="3">
    <location>
        <begin position="371"/>
        <end position="420"/>
    </location>
</feature>
<dbReference type="SUPFAM" id="SSF47370">
    <property type="entry name" value="Bromodomain"/>
    <property type="match status" value="2"/>
</dbReference>
<reference evidence="6" key="1">
    <citation type="journal article" date="2019" name="G3 (Bethesda)">
        <title>Genome Assemblies of Two Rare Opportunistic Yeast Pathogens: Diutina rugosa (syn. Candida rugosa) and Trichomonascus ciferrii (syn. Candida ciferrii).</title>
        <authorList>
            <person name="Mixao V."/>
            <person name="Saus E."/>
            <person name="Hansen A.P."/>
            <person name="Lass-Florl C."/>
            <person name="Gabaldon T."/>
        </authorList>
    </citation>
    <scope>NUCLEOTIDE SEQUENCE</scope>
    <source>
        <strain evidence="6">CBS 4856</strain>
    </source>
</reference>
<dbReference type="InterPro" id="IPR036427">
    <property type="entry name" value="Bromodomain-like_sf"/>
</dbReference>
<feature type="domain" description="Bromo" evidence="4">
    <location>
        <begin position="242"/>
        <end position="314"/>
    </location>
</feature>
<evidence type="ECO:0000256" key="2">
    <source>
        <dbReference type="PROSITE-ProRule" id="PRU00035"/>
    </source>
</evidence>
<feature type="domain" description="Bromo" evidence="4">
    <location>
        <begin position="447"/>
        <end position="519"/>
    </location>
</feature>
<feature type="region of interest" description="Disordered" evidence="3">
    <location>
        <begin position="534"/>
        <end position="557"/>
    </location>
</feature>
<feature type="compositionally biased region" description="Basic and acidic residues" evidence="3">
    <location>
        <begin position="140"/>
        <end position="180"/>
    </location>
</feature>
<feature type="region of interest" description="Disordered" evidence="3">
    <location>
        <begin position="328"/>
        <end position="357"/>
    </location>
</feature>
<dbReference type="OrthoDB" id="784962at2759"/>
<dbReference type="PROSITE" id="PS50014">
    <property type="entry name" value="BROMODOMAIN_2"/>
    <property type="match status" value="2"/>
</dbReference>
<dbReference type="Proteomes" id="UP000761534">
    <property type="component" value="Unassembled WGS sequence"/>
</dbReference>
<dbReference type="Pfam" id="PF17035">
    <property type="entry name" value="BET"/>
    <property type="match status" value="1"/>
</dbReference>
<dbReference type="GO" id="GO:0006355">
    <property type="term" value="P:regulation of DNA-templated transcription"/>
    <property type="evidence" value="ECO:0007669"/>
    <property type="project" value="TreeGrafter"/>
</dbReference>
<feature type="compositionally biased region" description="Basic and acidic residues" evidence="3">
    <location>
        <begin position="395"/>
        <end position="418"/>
    </location>
</feature>
<dbReference type="PROSITE" id="PS00633">
    <property type="entry name" value="BROMODOMAIN_1"/>
    <property type="match status" value="2"/>
</dbReference>
<feature type="compositionally biased region" description="Basic and acidic residues" evidence="3">
    <location>
        <begin position="187"/>
        <end position="212"/>
    </location>
</feature>
<feature type="compositionally biased region" description="Low complexity" evidence="3">
    <location>
        <begin position="43"/>
        <end position="65"/>
    </location>
</feature>
<dbReference type="SMART" id="SM00297">
    <property type="entry name" value="BROMO"/>
    <property type="match status" value="2"/>
</dbReference>
<feature type="domain" description="NET" evidence="5">
    <location>
        <begin position="614"/>
        <end position="696"/>
    </location>
</feature>
<dbReference type="InterPro" id="IPR038336">
    <property type="entry name" value="NET_sf"/>
</dbReference>
<feature type="compositionally biased region" description="Basic and acidic residues" evidence="3">
    <location>
        <begin position="70"/>
        <end position="92"/>
    </location>
</feature>
<dbReference type="GO" id="GO:0000785">
    <property type="term" value="C:chromatin"/>
    <property type="evidence" value="ECO:0007669"/>
    <property type="project" value="TreeGrafter"/>
</dbReference>
<organism evidence="6 7">
    <name type="scientific">Trichomonascus ciferrii</name>
    <dbReference type="NCBI Taxonomy" id="44093"/>
    <lineage>
        <taxon>Eukaryota</taxon>
        <taxon>Fungi</taxon>
        <taxon>Dikarya</taxon>
        <taxon>Ascomycota</taxon>
        <taxon>Saccharomycotina</taxon>
        <taxon>Dipodascomycetes</taxon>
        <taxon>Dipodascales</taxon>
        <taxon>Trichomonascaceae</taxon>
        <taxon>Trichomonascus</taxon>
        <taxon>Trichomonascus ciferrii complex</taxon>
    </lineage>
</organism>
<dbReference type="Gene3D" id="1.20.1270.220">
    <property type="match status" value="1"/>
</dbReference>
<evidence type="ECO:0008006" key="8">
    <source>
        <dbReference type="Google" id="ProtNLM"/>
    </source>
</evidence>
<feature type="compositionally biased region" description="Pro residues" evidence="3">
    <location>
        <begin position="538"/>
        <end position="547"/>
    </location>
</feature>
<feature type="region of interest" description="Disordered" evidence="3">
    <location>
        <begin position="585"/>
        <end position="622"/>
    </location>
</feature>
<dbReference type="PANTHER" id="PTHR22880">
    <property type="entry name" value="FALZ-RELATED BROMODOMAIN-CONTAINING PROTEINS"/>
    <property type="match status" value="1"/>
</dbReference>
<dbReference type="InterPro" id="IPR018359">
    <property type="entry name" value="Bromodomain_CS"/>
</dbReference>
<dbReference type="InterPro" id="IPR027353">
    <property type="entry name" value="NET_dom"/>
</dbReference>
<dbReference type="GO" id="GO:0005634">
    <property type="term" value="C:nucleus"/>
    <property type="evidence" value="ECO:0007669"/>
    <property type="project" value="TreeGrafter"/>
</dbReference>
<dbReference type="AlphaFoldDB" id="A0A642VDL2"/>
<dbReference type="GO" id="GO:0006338">
    <property type="term" value="P:chromatin remodeling"/>
    <property type="evidence" value="ECO:0007669"/>
    <property type="project" value="TreeGrafter"/>
</dbReference>
<name>A0A642VDL2_9ASCO</name>
<feature type="compositionally biased region" description="Acidic residues" evidence="3">
    <location>
        <begin position="762"/>
        <end position="779"/>
    </location>
</feature>
<accession>A0A642VDL2</accession>
<comment type="caution">
    <text evidence="6">The sequence shown here is derived from an EMBL/GenBank/DDBJ whole genome shotgun (WGS) entry which is preliminary data.</text>
</comment>
<evidence type="ECO:0000256" key="3">
    <source>
        <dbReference type="SAM" id="MobiDB-lite"/>
    </source>
</evidence>
<keyword evidence="1 2" id="KW-0103">Bromodomain</keyword>
<evidence type="ECO:0000313" key="6">
    <source>
        <dbReference type="EMBL" id="KAA8917479.1"/>
    </source>
</evidence>
<dbReference type="CDD" id="cd05499">
    <property type="entry name" value="Bromo_BDF1_2_II"/>
    <property type="match status" value="1"/>
</dbReference>
<feature type="region of interest" description="Disordered" evidence="3">
    <location>
        <begin position="1"/>
        <end position="232"/>
    </location>
</feature>
<evidence type="ECO:0000256" key="1">
    <source>
        <dbReference type="ARBA" id="ARBA00023117"/>
    </source>
</evidence>
<dbReference type="Gene3D" id="1.20.920.10">
    <property type="entry name" value="Bromodomain-like"/>
    <property type="match status" value="2"/>
</dbReference>
<dbReference type="VEuPathDB" id="FungiDB:TRICI_000345"/>
<keyword evidence="7" id="KW-1185">Reference proteome</keyword>
<sequence>MSVKEMEEGAKVEGGGEAPTTKEGVSVPLSPPVPSPTMVNNEAATGAAATKETSVNGDNKSNNESENGDNSDRIEEEQTTKVEDEKEAKGDGDVSMEEAPSTSSEKHELTEPHNEQPAKKFKSEDDKANEEKETDEVEAVEAKDKSVSKEESADEPKDESTVKSERTEESSTKDETKPDGGEEESKDAEVSTPKESKEEEGKSSTGEPKPEDTSSLDPPEGAEPGLPKHQQKFIVNTIRSVKRLKDAMPFLKPVDPVKLNVPTYYEVIKNPMDLGAMEKKAQKGEYSKMSEFSADMDLIVANCEAFNGKDTPISAMARNIKTSFDRYMSNAPPYNLPPDQQGKKRRSLPPANTTPKSQRVAAAAANAANAAAQSSDVTKPESKPFALQPSGIPTIRRDSAADGRPKREIHPPKPKDLMYGDMKPRKKKFAAELKFCGQVLKELMSKKHEAYSFPFLQPVDPVALNCPNYFKVIKEPMDLSTVQYKYNNNQYETADEFAADIKLMFRNCYKFNPEGSPVNVMGHRLEQVFDTKWLDKPAPAPTPPPPDSSDEGSDLEFTEELSNPAIKFLEEQLERMKEELGKLKREAVREARKNGRRRKGKGSKTTADRRRSGSRRESASQPVMTFEMKKELSEKIGNLPEKKLRHVVTIIQESMPHLKNSDQDEIELDMDQLDPETLLKLYNYVVRKDDQKRATKSATPTSNNVKTKKKSKPLTEAEQSRQIMQIQEKIQQFDQAGKTNVATSSIPTSQSHNINGRSDNESSSDENNESSDDSSSEEE</sequence>
<evidence type="ECO:0000313" key="7">
    <source>
        <dbReference type="Proteomes" id="UP000761534"/>
    </source>
</evidence>
<protein>
    <recommendedName>
        <fullName evidence="8">Bromodomain-containing protein</fullName>
    </recommendedName>
</protein>
<dbReference type="PANTHER" id="PTHR22880:SF225">
    <property type="entry name" value="BROMODOMAIN-CONTAINING PROTEIN BET-1-RELATED"/>
    <property type="match status" value="1"/>
</dbReference>
<gene>
    <name evidence="6" type="ORF">TRICI_000345</name>
</gene>
<dbReference type="PRINTS" id="PR00503">
    <property type="entry name" value="BROMODOMAIN"/>
</dbReference>
<dbReference type="CDD" id="cd05500">
    <property type="entry name" value="Bromo_BDF1_2_I"/>
    <property type="match status" value="1"/>
</dbReference>
<proteinExistence type="predicted"/>
<dbReference type="PROSITE" id="PS51525">
    <property type="entry name" value="NET"/>
    <property type="match status" value="1"/>
</dbReference>